<dbReference type="GO" id="GO:0006508">
    <property type="term" value="P:proteolysis"/>
    <property type="evidence" value="ECO:0007669"/>
    <property type="project" value="TreeGrafter"/>
</dbReference>
<dbReference type="GO" id="GO:0005615">
    <property type="term" value="C:extracellular space"/>
    <property type="evidence" value="ECO:0007669"/>
    <property type="project" value="TreeGrafter"/>
</dbReference>
<dbReference type="GO" id="GO:0005737">
    <property type="term" value="C:cytoplasm"/>
    <property type="evidence" value="ECO:0007669"/>
    <property type="project" value="TreeGrafter"/>
</dbReference>
<dbReference type="InterPro" id="IPR042097">
    <property type="entry name" value="Aminopeptidase_N-like_N_sf"/>
</dbReference>
<feature type="region of interest" description="Disordered" evidence="2">
    <location>
        <begin position="104"/>
        <end position="126"/>
    </location>
</feature>
<proteinExistence type="predicted"/>
<dbReference type="Proteomes" id="UP000625711">
    <property type="component" value="Unassembled WGS sequence"/>
</dbReference>
<dbReference type="InterPro" id="IPR050344">
    <property type="entry name" value="Peptidase_M1_aminopeptidases"/>
</dbReference>
<dbReference type="SUPFAM" id="SSF63737">
    <property type="entry name" value="Leukotriene A4 hydrolase N-terminal domain"/>
    <property type="match status" value="1"/>
</dbReference>
<feature type="compositionally biased region" description="Low complexity" evidence="2">
    <location>
        <begin position="112"/>
        <end position="126"/>
    </location>
</feature>
<keyword evidence="1" id="KW-0031">Aminopeptidase</keyword>
<dbReference type="PANTHER" id="PTHR11533:SF276">
    <property type="entry name" value="GLUTAMYL AMINOPEPTIDASE"/>
    <property type="match status" value="1"/>
</dbReference>
<dbReference type="GO" id="GO:0043171">
    <property type="term" value="P:peptide catabolic process"/>
    <property type="evidence" value="ECO:0007669"/>
    <property type="project" value="TreeGrafter"/>
</dbReference>
<keyword evidence="5" id="KW-1185">Reference proteome</keyword>
<keyword evidence="1" id="KW-0645">Protease</keyword>
<dbReference type="Gene3D" id="2.60.40.1730">
    <property type="entry name" value="tricorn interacting facor f3 domain"/>
    <property type="match status" value="1"/>
</dbReference>
<feature type="domain" description="Aminopeptidase N-like N-terminal" evidence="3">
    <location>
        <begin position="142"/>
        <end position="246"/>
    </location>
</feature>
<evidence type="ECO:0000256" key="2">
    <source>
        <dbReference type="SAM" id="MobiDB-lite"/>
    </source>
</evidence>
<evidence type="ECO:0000313" key="4">
    <source>
        <dbReference type="EMBL" id="KAF7269518.1"/>
    </source>
</evidence>
<reference evidence="4" key="1">
    <citation type="submission" date="2020-08" db="EMBL/GenBank/DDBJ databases">
        <title>Genome sequencing and assembly of the red palm weevil Rhynchophorus ferrugineus.</title>
        <authorList>
            <person name="Dias G.B."/>
            <person name="Bergman C.M."/>
            <person name="Manee M."/>
        </authorList>
    </citation>
    <scope>NUCLEOTIDE SEQUENCE</scope>
    <source>
        <strain evidence="4">AA-2017</strain>
        <tissue evidence="4">Whole larva</tissue>
    </source>
</reference>
<dbReference type="InterPro" id="IPR045357">
    <property type="entry name" value="Aminopeptidase_N-like_N"/>
</dbReference>
<sequence length="249" mass="27920">MLKFQRHNQSELPDMASMAGQRYLVQLVLAIICHGRVYLGFKTNSHVISHNLFKKSWVVNFPSVYRSKFSRKFQPSFTISSTVFCISTIALGVDISRLRKELDDEKSDEDVSSTTPTTTLSTTTEETSIDMTKFRLPKTVSPSVYDLYLYPDLETGLFKGTVIISVNINEPTSSILLHSNKLNITSVTVKGEPANFSVDEKYETLEISKKDGTQFTSTFDNVAIQFNGDMKNRLVGLYTSSYTSLGNST</sequence>
<evidence type="ECO:0000259" key="3">
    <source>
        <dbReference type="Pfam" id="PF17900"/>
    </source>
</evidence>
<dbReference type="PANTHER" id="PTHR11533">
    <property type="entry name" value="PROTEASE M1 ZINC METALLOPROTEASE"/>
    <property type="match status" value="1"/>
</dbReference>
<evidence type="ECO:0000256" key="1">
    <source>
        <dbReference type="ARBA" id="ARBA00022438"/>
    </source>
</evidence>
<dbReference type="GO" id="GO:0016020">
    <property type="term" value="C:membrane"/>
    <property type="evidence" value="ECO:0007669"/>
    <property type="project" value="TreeGrafter"/>
</dbReference>
<name>A0A834M3S8_RHYFE</name>
<dbReference type="EMBL" id="JAACXV010014221">
    <property type="protein sequence ID" value="KAF7269518.1"/>
    <property type="molecule type" value="Genomic_DNA"/>
</dbReference>
<accession>A0A834M3S8</accession>
<dbReference type="AlphaFoldDB" id="A0A834M3S8"/>
<comment type="caution">
    <text evidence="4">The sequence shown here is derived from an EMBL/GenBank/DDBJ whole genome shotgun (WGS) entry which is preliminary data.</text>
</comment>
<organism evidence="4 5">
    <name type="scientific">Rhynchophorus ferrugineus</name>
    <name type="common">Red palm weevil</name>
    <name type="synonym">Curculio ferrugineus</name>
    <dbReference type="NCBI Taxonomy" id="354439"/>
    <lineage>
        <taxon>Eukaryota</taxon>
        <taxon>Metazoa</taxon>
        <taxon>Ecdysozoa</taxon>
        <taxon>Arthropoda</taxon>
        <taxon>Hexapoda</taxon>
        <taxon>Insecta</taxon>
        <taxon>Pterygota</taxon>
        <taxon>Neoptera</taxon>
        <taxon>Endopterygota</taxon>
        <taxon>Coleoptera</taxon>
        <taxon>Polyphaga</taxon>
        <taxon>Cucujiformia</taxon>
        <taxon>Curculionidae</taxon>
        <taxon>Dryophthorinae</taxon>
        <taxon>Rhynchophorus</taxon>
    </lineage>
</organism>
<dbReference type="OrthoDB" id="6750768at2759"/>
<keyword evidence="1" id="KW-0378">Hydrolase</keyword>
<protein>
    <recommendedName>
        <fullName evidence="3">Aminopeptidase N-like N-terminal domain-containing protein</fullName>
    </recommendedName>
</protein>
<dbReference type="Pfam" id="PF17900">
    <property type="entry name" value="Peptidase_M1_N"/>
    <property type="match status" value="1"/>
</dbReference>
<dbReference type="GO" id="GO:0042277">
    <property type="term" value="F:peptide binding"/>
    <property type="evidence" value="ECO:0007669"/>
    <property type="project" value="TreeGrafter"/>
</dbReference>
<gene>
    <name evidence="4" type="ORF">GWI33_017459</name>
</gene>
<evidence type="ECO:0000313" key="5">
    <source>
        <dbReference type="Proteomes" id="UP000625711"/>
    </source>
</evidence>
<dbReference type="GO" id="GO:0008270">
    <property type="term" value="F:zinc ion binding"/>
    <property type="evidence" value="ECO:0007669"/>
    <property type="project" value="TreeGrafter"/>
</dbReference>
<dbReference type="GO" id="GO:0070006">
    <property type="term" value="F:metalloaminopeptidase activity"/>
    <property type="evidence" value="ECO:0007669"/>
    <property type="project" value="TreeGrafter"/>
</dbReference>